<proteinExistence type="predicted"/>
<feature type="domain" description="SH3" evidence="8">
    <location>
        <begin position="193"/>
        <end position="251"/>
    </location>
</feature>
<dbReference type="GO" id="GO:0030864">
    <property type="term" value="C:cortical actin cytoskeleton"/>
    <property type="evidence" value="ECO:0007669"/>
    <property type="project" value="TreeGrafter"/>
</dbReference>
<reference evidence="9" key="2">
    <citation type="submission" date="2025-09" db="UniProtKB">
        <authorList>
            <consortium name="Ensembl"/>
        </authorList>
    </citation>
    <scope>IDENTIFICATION</scope>
</reference>
<dbReference type="GO" id="GO:0045211">
    <property type="term" value="C:postsynaptic membrane"/>
    <property type="evidence" value="ECO:0007669"/>
    <property type="project" value="TreeGrafter"/>
</dbReference>
<keyword evidence="5" id="KW-0206">Cytoskeleton</keyword>
<dbReference type="SMART" id="SM00326">
    <property type="entry name" value="SH3"/>
    <property type="match status" value="1"/>
</dbReference>
<dbReference type="GO" id="GO:0014069">
    <property type="term" value="C:postsynaptic density"/>
    <property type="evidence" value="ECO:0007669"/>
    <property type="project" value="TreeGrafter"/>
</dbReference>
<dbReference type="PANTHER" id="PTHR10829">
    <property type="entry name" value="CORTACTIN AND DREBRIN"/>
    <property type="match status" value="1"/>
</dbReference>
<dbReference type="InterPro" id="IPR001452">
    <property type="entry name" value="SH3_domain"/>
</dbReference>
<evidence type="ECO:0000256" key="7">
    <source>
        <dbReference type="SAM" id="MobiDB-lite"/>
    </source>
</evidence>
<protein>
    <recommendedName>
        <fullName evidence="8">SH3 domain-containing protein</fullName>
    </recommendedName>
</protein>
<evidence type="ECO:0000256" key="4">
    <source>
        <dbReference type="ARBA" id="ARBA00023203"/>
    </source>
</evidence>
<evidence type="ECO:0000313" key="9">
    <source>
        <dbReference type="Ensembl" id="ENSPKIP00000036504.1"/>
    </source>
</evidence>
<evidence type="ECO:0000256" key="6">
    <source>
        <dbReference type="PROSITE-ProRule" id="PRU00192"/>
    </source>
</evidence>
<dbReference type="STRING" id="1676925.ENSPKIP00000036504"/>
<dbReference type="Proteomes" id="UP000261540">
    <property type="component" value="Unplaced"/>
</dbReference>
<dbReference type="GO" id="GO:0051015">
    <property type="term" value="F:actin filament binding"/>
    <property type="evidence" value="ECO:0007669"/>
    <property type="project" value="TreeGrafter"/>
</dbReference>
<dbReference type="GO" id="GO:0061003">
    <property type="term" value="P:positive regulation of dendritic spine morphogenesis"/>
    <property type="evidence" value="ECO:0007669"/>
    <property type="project" value="TreeGrafter"/>
</dbReference>
<feature type="compositionally biased region" description="Polar residues" evidence="7">
    <location>
        <begin position="132"/>
        <end position="149"/>
    </location>
</feature>
<dbReference type="FunFam" id="2.30.30.40:FF:000046">
    <property type="entry name" value="Drebrin-like protein isoform B"/>
    <property type="match status" value="1"/>
</dbReference>
<feature type="region of interest" description="Disordered" evidence="7">
    <location>
        <begin position="119"/>
        <end position="192"/>
    </location>
</feature>
<dbReference type="GeneTree" id="ENSGT00940000156732"/>
<evidence type="ECO:0000256" key="3">
    <source>
        <dbReference type="ARBA" id="ARBA00022490"/>
    </source>
</evidence>
<sequence>MVMRVCRCLVSMVMRVCRCLCSMVMRVCRCLVSMVMRVCRCLCSMVMRVCRCLCSMVILCVCAGACAAWSCVCAGALFTVCNTNMASCSQEEQKESCATHGDSAKASVAALPIAKGSVSPRDVFQQERDVASKSTAASSQPETEPSSNGKKAPTYEAAPPVEEEELYEDITEDNTVQEEPPQTEVSATENAESHGTCAKALYDYQAADNTEISFDPDDIITGIEMIDEGWWRGYAPDGTFGMFPANYVELL</sequence>
<comment type="subcellular location">
    <subcellularLocation>
        <location evidence="1">Cytoplasm</location>
        <location evidence="1">Cytoskeleton</location>
    </subcellularLocation>
</comment>
<dbReference type="SUPFAM" id="SSF50044">
    <property type="entry name" value="SH3-domain"/>
    <property type="match status" value="1"/>
</dbReference>
<dbReference type="GO" id="GO:0030027">
    <property type="term" value="C:lamellipodium"/>
    <property type="evidence" value="ECO:0007669"/>
    <property type="project" value="TreeGrafter"/>
</dbReference>
<feature type="compositionally biased region" description="Acidic residues" evidence="7">
    <location>
        <begin position="161"/>
        <end position="176"/>
    </location>
</feature>
<dbReference type="GO" id="GO:0030833">
    <property type="term" value="P:regulation of actin filament polymerization"/>
    <property type="evidence" value="ECO:0007669"/>
    <property type="project" value="TreeGrafter"/>
</dbReference>
<dbReference type="GO" id="GO:0045773">
    <property type="term" value="P:positive regulation of axon extension"/>
    <property type="evidence" value="ECO:0007669"/>
    <property type="project" value="TreeGrafter"/>
</dbReference>
<accession>A0A3B3T0U5</accession>
<keyword evidence="4" id="KW-0009">Actin-binding</keyword>
<dbReference type="InterPro" id="IPR036028">
    <property type="entry name" value="SH3-like_dom_sf"/>
</dbReference>
<dbReference type="GO" id="GO:0030425">
    <property type="term" value="C:dendrite"/>
    <property type="evidence" value="ECO:0007669"/>
    <property type="project" value="TreeGrafter"/>
</dbReference>
<evidence type="ECO:0000313" key="10">
    <source>
        <dbReference type="Proteomes" id="UP000261540"/>
    </source>
</evidence>
<keyword evidence="10" id="KW-1185">Reference proteome</keyword>
<dbReference type="Gene3D" id="2.30.30.40">
    <property type="entry name" value="SH3 Domains"/>
    <property type="match status" value="1"/>
</dbReference>
<dbReference type="CDD" id="cd11960">
    <property type="entry name" value="SH3_Abp1_eu"/>
    <property type="match status" value="1"/>
</dbReference>
<dbReference type="GO" id="GO:0098974">
    <property type="term" value="P:postsynaptic actin cytoskeleton organization"/>
    <property type="evidence" value="ECO:0007669"/>
    <property type="project" value="TreeGrafter"/>
</dbReference>
<evidence type="ECO:0000256" key="1">
    <source>
        <dbReference type="ARBA" id="ARBA00004245"/>
    </source>
</evidence>
<dbReference type="PRINTS" id="PR00452">
    <property type="entry name" value="SH3DOMAIN"/>
</dbReference>
<organism evidence="9 10">
    <name type="scientific">Paramormyrops kingsleyae</name>
    <dbReference type="NCBI Taxonomy" id="1676925"/>
    <lineage>
        <taxon>Eukaryota</taxon>
        <taxon>Metazoa</taxon>
        <taxon>Chordata</taxon>
        <taxon>Craniata</taxon>
        <taxon>Vertebrata</taxon>
        <taxon>Euteleostomi</taxon>
        <taxon>Actinopterygii</taxon>
        <taxon>Neopterygii</taxon>
        <taxon>Teleostei</taxon>
        <taxon>Osteoglossocephala</taxon>
        <taxon>Osteoglossomorpha</taxon>
        <taxon>Osteoglossiformes</taxon>
        <taxon>Mormyridae</taxon>
        <taxon>Paramormyrops</taxon>
    </lineage>
</organism>
<dbReference type="GO" id="GO:0005884">
    <property type="term" value="C:actin filament"/>
    <property type="evidence" value="ECO:0007669"/>
    <property type="project" value="TreeGrafter"/>
</dbReference>
<dbReference type="GO" id="GO:0030427">
    <property type="term" value="C:site of polarized growth"/>
    <property type="evidence" value="ECO:0007669"/>
    <property type="project" value="TreeGrafter"/>
</dbReference>
<name>A0A3B3T0U5_9TELE</name>
<evidence type="ECO:0000256" key="2">
    <source>
        <dbReference type="ARBA" id="ARBA00022443"/>
    </source>
</evidence>
<dbReference type="AlphaFoldDB" id="A0A3B3T0U5"/>
<keyword evidence="3" id="KW-0963">Cytoplasm</keyword>
<dbReference type="Ensembl" id="ENSPKIT00000017451.1">
    <property type="protein sequence ID" value="ENSPKIP00000036504.1"/>
    <property type="gene ID" value="ENSPKIG00000015052.1"/>
</dbReference>
<dbReference type="PANTHER" id="PTHR10829:SF12">
    <property type="entry name" value="DREBRIN-LIKE PROTEIN"/>
    <property type="match status" value="1"/>
</dbReference>
<reference evidence="9" key="1">
    <citation type="submission" date="2025-08" db="UniProtKB">
        <authorList>
            <consortium name="Ensembl"/>
        </authorList>
    </citation>
    <scope>IDENTIFICATION</scope>
</reference>
<dbReference type="InterPro" id="IPR035717">
    <property type="entry name" value="Drebrin-like_SH3"/>
</dbReference>
<evidence type="ECO:0000259" key="8">
    <source>
        <dbReference type="PROSITE" id="PS50002"/>
    </source>
</evidence>
<keyword evidence="2 6" id="KW-0728">SH3 domain</keyword>
<dbReference type="PROSITE" id="PS50002">
    <property type="entry name" value="SH3"/>
    <property type="match status" value="1"/>
</dbReference>
<dbReference type="GO" id="GO:0048812">
    <property type="term" value="P:neuron projection morphogenesis"/>
    <property type="evidence" value="ECO:0007669"/>
    <property type="project" value="TreeGrafter"/>
</dbReference>
<evidence type="ECO:0000256" key="5">
    <source>
        <dbReference type="ARBA" id="ARBA00023212"/>
    </source>
</evidence>
<dbReference type="Pfam" id="PF14604">
    <property type="entry name" value="SH3_9"/>
    <property type="match status" value="1"/>
</dbReference>